<accession>A0AAJ2UKI1</accession>
<proteinExistence type="predicted"/>
<sequence length="209" mass="22757">MNPDQIDDPRVSDEARALMERLARLGPLYGNKVPKAALYLDDLIDAGQLPIFGDGEKGTLLPLAEAAARFGSTGDIRQSLHDLHAFGALLVDTDDEHDIAFIRMVAKRPEEPGQPWRFQGDPDAVTAMTCMPNRIWEEVPLDVAGAVAYLRMCRSRLEEPDPEAYGQREGMNGTAHARELFAAALASGAVDEKGCEACPAGHLCTRTQD</sequence>
<organism evidence="1 2">
    <name type="scientific">Streptomyces europaeiscabiei</name>
    <dbReference type="NCBI Taxonomy" id="146819"/>
    <lineage>
        <taxon>Bacteria</taxon>
        <taxon>Bacillati</taxon>
        <taxon>Actinomycetota</taxon>
        <taxon>Actinomycetes</taxon>
        <taxon>Kitasatosporales</taxon>
        <taxon>Streptomycetaceae</taxon>
        <taxon>Streptomyces</taxon>
    </lineage>
</organism>
<dbReference type="AlphaFoldDB" id="A0AAJ2UKI1"/>
<evidence type="ECO:0000313" key="1">
    <source>
        <dbReference type="EMBL" id="MDX3129616.1"/>
    </source>
</evidence>
<evidence type="ECO:0000313" key="2">
    <source>
        <dbReference type="Proteomes" id="UP001273589"/>
    </source>
</evidence>
<dbReference type="Proteomes" id="UP001273589">
    <property type="component" value="Unassembled WGS sequence"/>
</dbReference>
<comment type="caution">
    <text evidence="1">The sequence shown here is derived from an EMBL/GenBank/DDBJ whole genome shotgun (WGS) entry which is preliminary data.</text>
</comment>
<dbReference type="EMBL" id="JARAWN010000028">
    <property type="protein sequence ID" value="MDX3129616.1"/>
    <property type="molecule type" value="Genomic_DNA"/>
</dbReference>
<reference evidence="1" key="1">
    <citation type="journal article" date="2023" name="Microb. Genom.">
        <title>Mesoterricola silvestris gen. nov., sp. nov., Mesoterricola sediminis sp. nov., Geothrix oryzae sp. nov., Geothrix edaphica sp. nov., Geothrix rubra sp. nov., and Geothrix limicola sp. nov., six novel members of Acidobacteriota isolated from soils.</title>
        <authorList>
            <person name="Weisberg A.J."/>
            <person name="Pearce E."/>
            <person name="Kramer C.G."/>
            <person name="Chang J.H."/>
            <person name="Clarke C.R."/>
        </authorList>
    </citation>
    <scope>NUCLEOTIDE SEQUENCE</scope>
    <source>
        <strain evidence="1">ND06-05F</strain>
    </source>
</reference>
<protein>
    <submittedName>
        <fullName evidence="1">Uncharacterized protein</fullName>
    </submittedName>
</protein>
<gene>
    <name evidence="1" type="ORF">PV367_07355</name>
</gene>
<name>A0AAJ2UKI1_9ACTN</name>